<accession>A0ABX9W1U9</accession>
<dbReference type="EMBL" id="RHGB01000010">
    <property type="protein sequence ID" value="RNL63449.1"/>
    <property type="molecule type" value="Genomic_DNA"/>
</dbReference>
<comment type="caution">
    <text evidence="2">The sequence shown here is derived from an EMBL/GenBank/DDBJ whole genome shotgun (WGS) entry which is preliminary data.</text>
</comment>
<feature type="region of interest" description="Disordered" evidence="1">
    <location>
        <begin position="1"/>
        <end position="33"/>
    </location>
</feature>
<keyword evidence="3" id="KW-1185">Reference proteome</keyword>
<protein>
    <recommendedName>
        <fullName evidence="4">AAA+ ATPase domain-containing protein</fullName>
    </recommendedName>
</protein>
<organism evidence="2 3">
    <name type="scientific">Zhongshania marina</name>
    <dbReference type="NCBI Taxonomy" id="2304603"/>
    <lineage>
        <taxon>Bacteria</taxon>
        <taxon>Pseudomonadati</taxon>
        <taxon>Pseudomonadota</taxon>
        <taxon>Gammaproteobacteria</taxon>
        <taxon>Cellvibrionales</taxon>
        <taxon>Spongiibacteraceae</taxon>
        <taxon>Zhongshania</taxon>
    </lineage>
</organism>
<feature type="compositionally biased region" description="Polar residues" evidence="1">
    <location>
        <begin position="24"/>
        <end position="33"/>
    </location>
</feature>
<dbReference type="Proteomes" id="UP000274695">
    <property type="component" value="Unassembled WGS sequence"/>
</dbReference>
<evidence type="ECO:0000313" key="2">
    <source>
        <dbReference type="EMBL" id="RNL63449.1"/>
    </source>
</evidence>
<feature type="compositionally biased region" description="Polar residues" evidence="1">
    <location>
        <begin position="1"/>
        <end position="17"/>
    </location>
</feature>
<evidence type="ECO:0008006" key="4">
    <source>
        <dbReference type="Google" id="ProtNLM"/>
    </source>
</evidence>
<evidence type="ECO:0000313" key="3">
    <source>
        <dbReference type="Proteomes" id="UP000274695"/>
    </source>
</evidence>
<dbReference type="Gene3D" id="3.40.50.300">
    <property type="entry name" value="P-loop containing nucleotide triphosphate hydrolases"/>
    <property type="match status" value="1"/>
</dbReference>
<gene>
    <name evidence="2" type="ORF">D0911_10065</name>
</gene>
<proteinExistence type="predicted"/>
<dbReference type="InterPro" id="IPR027417">
    <property type="entry name" value="P-loop_NTPase"/>
</dbReference>
<dbReference type="SUPFAM" id="SSF52540">
    <property type="entry name" value="P-loop containing nucleoside triphosphate hydrolases"/>
    <property type="match status" value="1"/>
</dbReference>
<name>A0ABX9W1U9_9GAMM</name>
<sequence length="492" mass="54338">MSNLALITKPNIDNDSSGDAPAGEQTNDVSQENGPSMIVPYFDLMHTQLGTITLPCELDAQKLHLPEGTTGYIKIGDGEKVIIVSSLHDTLTVHSLDLEQDAIISPLNPSSLNDVCGAIAKAYPTLSAIILGTTPHADYISLAKNTLMAKSVYPRSGYCDWTEMLVKESKDRVKQSINNRISASKSTDKFFITEEHVQNIEEQHQIYKHLVVSERITIICAHGGVGKTAIANYVASQVSELVDVRYVNIDCSGADVVYYRNYAENHGFKFINFDIAGTTQEEFFNSLEAAPTLVNQMFILDTLKKFVDPLNKSEVRLFMKRLRKLCNKGATFVLLGHANKSNNKDGTPLFEGVGDVRNDVDALVYLIPGKDTDGSDLVTTIPCKFRGDKVPITFKLSPDRSVTLIDFVDIKAQHQKEADTNIIDTIKTFLSNGAANQGNIVEYCQKQGLAIRNIRRVLDVYSTGQFQSWCKSKGENNAWLYALTPDITVKTG</sequence>
<dbReference type="RefSeq" id="WP_123182516.1">
    <property type="nucleotide sequence ID" value="NZ_RHGB01000010.1"/>
</dbReference>
<reference evidence="2 3" key="1">
    <citation type="submission" date="2018-10" db="EMBL/GenBank/DDBJ databases">
        <title>Draft genome sequence of Zhongshania sp. DSW25-10.</title>
        <authorList>
            <person name="Oh J."/>
        </authorList>
    </citation>
    <scope>NUCLEOTIDE SEQUENCE [LARGE SCALE GENOMIC DNA]</scope>
    <source>
        <strain evidence="2 3">DSW25-10</strain>
    </source>
</reference>
<evidence type="ECO:0000256" key="1">
    <source>
        <dbReference type="SAM" id="MobiDB-lite"/>
    </source>
</evidence>